<name>A0A5N5DS28_9PEZI</name>
<evidence type="ECO:0000256" key="1">
    <source>
        <dbReference type="SAM" id="MobiDB-lite"/>
    </source>
</evidence>
<sequence>MKQAQVTTWGQTPQYLDAPTPALPDPSSDLVQIKVLASGLPTLVRSRAAGTHYSANVLPHVPGVDGVGTTVPDGKLVYFTTITPTGGSFAEFVNVPRKATTPVPEQIGSSKADPVQVAGQMNPVMASWMALAARTRDLPPGFTAVVVGATGLAGAAAAGVARVFGAAKVVGVARSKAKMEGLGLDAAIELDAVDAAKTDYAEALDADVILDFLYGPPTLALLRALKPAKPVQYVQIGTVVQRDMALPGDILRSKDITIRGAGPGAWQMSLFAEEAPKMVEAIVAGKVRPYNFQEVKLSDIEVAWGQKGGDRMVLIP</sequence>
<protein>
    <submittedName>
        <fullName evidence="2">Uncharacterized protein</fullName>
    </submittedName>
</protein>
<organism evidence="2 3">
    <name type="scientific">Lasiodiplodia theobromae</name>
    <dbReference type="NCBI Taxonomy" id="45133"/>
    <lineage>
        <taxon>Eukaryota</taxon>
        <taxon>Fungi</taxon>
        <taxon>Dikarya</taxon>
        <taxon>Ascomycota</taxon>
        <taxon>Pezizomycotina</taxon>
        <taxon>Dothideomycetes</taxon>
        <taxon>Dothideomycetes incertae sedis</taxon>
        <taxon>Botryosphaeriales</taxon>
        <taxon>Botryosphaeriaceae</taxon>
        <taxon>Lasiodiplodia</taxon>
    </lineage>
</organism>
<reference evidence="2 3" key="1">
    <citation type="journal article" date="2019" name="Sci. Rep.">
        <title>A multi-omics analysis of the grapevine pathogen Lasiodiplodia theobromae reveals that temperature affects the expression of virulence- and pathogenicity-related genes.</title>
        <authorList>
            <person name="Felix C."/>
            <person name="Meneses R."/>
            <person name="Goncalves M.F.M."/>
            <person name="Tilleman L."/>
            <person name="Duarte A.S."/>
            <person name="Jorrin-Novo J.V."/>
            <person name="Van de Peer Y."/>
            <person name="Deforce D."/>
            <person name="Van Nieuwerburgh F."/>
            <person name="Esteves A.C."/>
            <person name="Alves A."/>
        </authorList>
    </citation>
    <scope>NUCLEOTIDE SEQUENCE [LARGE SCALE GENOMIC DNA]</scope>
    <source>
        <strain evidence="2 3">LA-SOL3</strain>
    </source>
</reference>
<accession>A0A5N5DS28</accession>
<dbReference type="GO" id="GO:0016491">
    <property type="term" value="F:oxidoreductase activity"/>
    <property type="evidence" value="ECO:0007669"/>
    <property type="project" value="TreeGrafter"/>
</dbReference>
<dbReference type="PANTHER" id="PTHR43677">
    <property type="entry name" value="SHORT-CHAIN DEHYDROGENASE/REDUCTASE"/>
    <property type="match status" value="1"/>
</dbReference>
<evidence type="ECO:0000313" key="2">
    <source>
        <dbReference type="EMBL" id="KAB2580547.1"/>
    </source>
</evidence>
<dbReference type="InterPro" id="IPR036291">
    <property type="entry name" value="NAD(P)-bd_dom_sf"/>
</dbReference>
<dbReference type="InterPro" id="IPR011032">
    <property type="entry name" value="GroES-like_sf"/>
</dbReference>
<keyword evidence="3" id="KW-1185">Reference proteome</keyword>
<feature type="region of interest" description="Disordered" evidence="1">
    <location>
        <begin position="1"/>
        <end position="23"/>
    </location>
</feature>
<dbReference type="InterPro" id="IPR051397">
    <property type="entry name" value="Zn-ADH-like_protein"/>
</dbReference>
<feature type="compositionally biased region" description="Polar residues" evidence="1">
    <location>
        <begin position="1"/>
        <end position="14"/>
    </location>
</feature>
<evidence type="ECO:0000313" key="3">
    <source>
        <dbReference type="Proteomes" id="UP000325902"/>
    </source>
</evidence>
<dbReference type="EMBL" id="VCHE01000003">
    <property type="protein sequence ID" value="KAB2580547.1"/>
    <property type="molecule type" value="Genomic_DNA"/>
</dbReference>
<gene>
    <name evidence="2" type="ORF">DBV05_g742</name>
</gene>
<dbReference type="Gene3D" id="3.90.180.10">
    <property type="entry name" value="Medium-chain alcohol dehydrogenases, catalytic domain"/>
    <property type="match status" value="1"/>
</dbReference>
<dbReference type="SUPFAM" id="SSF51735">
    <property type="entry name" value="NAD(P)-binding Rossmann-fold domains"/>
    <property type="match status" value="1"/>
</dbReference>
<dbReference type="SUPFAM" id="SSF50129">
    <property type="entry name" value="GroES-like"/>
    <property type="match status" value="1"/>
</dbReference>
<dbReference type="OrthoDB" id="809632at2759"/>
<dbReference type="Proteomes" id="UP000325902">
    <property type="component" value="Unassembled WGS sequence"/>
</dbReference>
<comment type="caution">
    <text evidence="2">The sequence shown here is derived from an EMBL/GenBank/DDBJ whole genome shotgun (WGS) entry which is preliminary data.</text>
</comment>
<dbReference type="PANTHER" id="PTHR43677:SF11">
    <property type="entry name" value="ZINC-CONTAINING ALCOHOL DEHYDROGENASE"/>
    <property type="match status" value="1"/>
</dbReference>
<proteinExistence type="predicted"/>
<dbReference type="AlphaFoldDB" id="A0A5N5DS28"/>